<name>A0AB73T3L4_9FIRM</name>
<dbReference type="Proteomes" id="UP000245412">
    <property type="component" value="Unassembled WGS sequence"/>
</dbReference>
<keyword evidence="3" id="KW-1185">Reference proteome</keyword>
<protein>
    <submittedName>
        <fullName evidence="2">Carbohydrate ABC transporter substrate-binding protein (CUT1 family)</fullName>
    </submittedName>
</protein>
<dbReference type="InterPro" id="IPR006059">
    <property type="entry name" value="SBP"/>
</dbReference>
<accession>A0AB73T3L4</accession>
<dbReference type="Pfam" id="PF01547">
    <property type="entry name" value="SBP_bac_1"/>
    <property type="match status" value="1"/>
</dbReference>
<dbReference type="PANTHER" id="PTHR43649:SF17">
    <property type="entry name" value="ABC TRANSPORTER SOLUTE BINDING PROTEIN-SUGAR TRANSPORT"/>
    <property type="match status" value="1"/>
</dbReference>
<comment type="caution">
    <text evidence="2">The sequence shown here is derived from an EMBL/GenBank/DDBJ whole genome shotgun (WGS) entry which is preliminary data.</text>
</comment>
<dbReference type="AlphaFoldDB" id="A0AB73T3L4"/>
<proteinExistence type="predicted"/>
<gene>
    <name evidence="2" type="ORF">C7383_10782</name>
</gene>
<evidence type="ECO:0000256" key="1">
    <source>
        <dbReference type="SAM" id="SignalP"/>
    </source>
</evidence>
<feature type="signal peptide" evidence="1">
    <location>
        <begin position="1"/>
        <end position="25"/>
    </location>
</feature>
<feature type="chain" id="PRO_5044493791" evidence="1">
    <location>
        <begin position="26"/>
        <end position="550"/>
    </location>
</feature>
<dbReference type="InterPro" id="IPR050490">
    <property type="entry name" value="Bact_solute-bd_prot1"/>
</dbReference>
<reference evidence="2 3" key="1">
    <citation type="submission" date="2018-05" db="EMBL/GenBank/DDBJ databases">
        <authorList>
            <person name="Goeker M."/>
            <person name="Huntemann M."/>
            <person name="Clum A."/>
            <person name="Pillay M."/>
            <person name="Palaniappan K."/>
            <person name="Varghese N."/>
            <person name="Mikhailova N."/>
            <person name="Stamatis D."/>
            <person name="Reddy T."/>
            <person name="Daum C."/>
            <person name="Shapiro N."/>
            <person name="Ivanova N."/>
            <person name="Kyrpides N."/>
            <person name="Woyke T."/>
        </authorList>
    </citation>
    <scope>NUCLEOTIDE SEQUENCE [LARGE SCALE GENOMIC DNA]</scope>
    <source>
        <strain evidence="2 3">DSM 26524</strain>
    </source>
</reference>
<keyword evidence="1" id="KW-0732">Signal</keyword>
<organism evidence="2 3">
    <name type="scientific">Murimonas intestini</name>
    <dbReference type="NCBI Taxonomy" id="1337051"/>
    <lineage>
        <taxon>Bacteria</taxon>
        <taxon>Bacillati</taxon>
        <taxon>Bacillota</taxon>
        <taxon>Clostridia</taxon>
        <taxon>Lachnospirales</taxon>
        <taxon>Lachnospiraceae</taxon>
        <taxon>Murimonas</taxon>
    </lineage>
</organism>
<sequence length="550" mass="61762">MKRKIALMLTTTLVATSFTGLTAFANEGSSSIVTEAGTFPIVTEPTTIKVFLVQPANVSSLDDNEVTKAIEEKTGIDLEIITATQDNAKEKMSILLASGDYPDMFLATGVSHQFTNEELMLYGKEQGIFIPLNDLIDKYGDSIKNVIETDPDYASEIVAPDGNIYGLPSWELAYHCTFPSKLWINQQWLDNLGLEAPKTTDEFYEVLKAFKEQDPNGNGIADEIPLTGLNSHVFLMNPFIYTNNLTYFFINEEGKVDYAPIQDEWREGLRFMKKLYDEELLDSGAFTSSREQITTLGTNPDAALLGAVTALHPGHFVSISDDKPRHTEYTALEPLTGPEGKNYAMYDLTAYAGASCVITDACENPEAAFRLADYLASEEGTLLTTTGLEGVGWRKAEDGELNILGEPADYTRLEYTHVSGEAHNKNWGNENFHFTGSELNGLRGKWTYDQDIYTLNGYERRLFQETQNKYEGHQNEQKSFSVFLDPEVTDTAYQLKVNLEDYVNQSLVRFVTGDLDIEKDWDSYIQQMKDLQVEEYLEIYNTAYEAKYGG</sequence>
<dbReference type="EMBL" id="QGGY01000007">
    <property type="protein sequence ID" value="PWJ75075.1"/>
    <property type="molecule type" value="Genomic_DNA"/>
</dbReference>
<evidence type="ECO:0000313" key="2">
    <source>
        <dbReference type="EMBL" id="PWJ75075.1"/>
    </source>
</evidence>
<dbReference type="PANTHER" id="PTHR43649">
    <property type="entry name" value="ARABINOSE-BINDING PROTEIN-RELATED"/>
    <property type="match status" value="1"/>
</dbReference>
<evidence type="ECO:0000313" key="3">
    <source>
        <dbReference type="Proteomes" id="UP000245412"/>
    </source>
</evidence>
<dbReference type="RefSeq" id="WP_109626831.1">
    <property type="nucleotide sequence ID" value="NZ_CABJAT010000004.1"/>
</dbReference>
<dbReference type="SUPFAM" id="SSF53850">
    <property type="entry name" value="Periplasmic binding protein-like II"/>
    <property type="match status" value="1"/>
</dbReference>
<dbReference type="Gene3D" id="3.40.190.10">
    <property type="entry name" value="Periplasmic binding protein-like II"/>
    <property type="match status" value="2"/>
</dbReference>